<dbReference type="SUPFAM" id="SSF56672">
    <property type="entry name" value="DNA/RNA polymerases"/>
    <property type="match status" value="1"/>
</dbReference>
<dbReference type="EMBL" id="CP144751">
    <property type="protein sequence ID" value="WVZ84682.1"/>
    <property type="molecule type" value="Genomic_DNA"/>
</dbReference>
<dbReference type="InterPro" id="IPR033469">
    <property type="entry name" value="CYTH-like_dom_sf"/>
</dbReference>
<feature type="domain" description="AAA+ ATPase" evidence="2">
    <location>
        <begin position="98"/>
        <end position="252"/>
    </location>
</feature>
<reference evidence="3 4" key="1">
    <citation type="submission" date="2024-02" db="EMBL/GenBank/DDBJ databases">
        <title>High-quality chromosome-scale genome assembly of Pensacola bahiagrass (Paspalum notatum Flugge var. saurae).</title>
        <authorList>
            <person name="Vega J.M."/>
            <person name="Podio M."/>
            <person name="Orjuela J."/>
            <person name="Siena L.A."/>
            <person name="Pessino S.C."/>
            <person name="Combes M.C."/>
            <person name="Mariac C."/>
            <person name="Albertini E."/>
            <person name="Pupilli F."/>
            <person name="Ortiz J.P.A."/>
            <person name="Leblanc O."/>
        </authorList>
    </citation>
    <scope>NUCLEOTIDE SEQUENCE [LARGE SCALE GENOMIC DNA]</scope>
    <source>
        <strain evidence="3">R1</strain>
        <tissue evidence="3">Leaf</tissue>
    </source>
</reference>
<dbReference type="GO" id="GO:0016301">
    <property type="term" value="F:kinase activity"/>
    <property type="evidence" value="ECO:0007669"/>
    <property type="project" value="InterPro"/>
</dbReference>
<dbReference type="InterPro" id="IPR027417">
    <property type="entry name" value="P-loop_NTPase"/>
</dbReference>
<feature type="compositionally biased region" description="Pro residues" evidence="1">
    <location>
        <begin position="791"/>
        <end position="802"/>
    </location>
</feature>
<dbReference type="CDD" id="cd02028">
    <property type="entry name" value="UMPK_like"/>
    <property type="match status" value="2"/>
</dbReference>
<evidence type="ECO:0000259" key="2">
    <source>
        <dbReference type="SMART" id="SM00382"/>
    </source>
</evidence>
<evidence type="ECO:0000313" key="4">
    <source>
        <dbReference type="Proteomes" id="UP001341281"/>
    </source>
</evidence>
<dbReference type="Gene3D" id="3.40.50.300">
    <property type="entry name" value="P-loop containing nucleotide triphosphate hydrolases"/>
    <property type="match status" value="2"/>
</dbReference>
<dbReference type="SUPFAM" id="SSF55154">
    <property type="entry name" value="CYTH-like phosphatases"/>
    <property type="match status" value="1"/>
</dbReference>
<proteinExistence type="predicted"/>
<evidence type="ECO:0000313" key="3">
    <source>
        <dbReference type="EMBL" id="WVZ84682.1"/>
    </source>
</evidence>
<evidence type="ECO:0000256" key="1">
    <source>
        <dbReference type="SAM" id="MobiDB-lite"/>
    </source>
</evidence>
<feature type="region of interest" description="Disordered" evidence="1">
    <location>
        <begin position="782"/>
        <end position="830"/>
    </location>
</feature>
<dbReference type="SMART" id="SM00382">
    <property type="entry name" value="AAA"/>
    <property type="match status" value="2"/>
</dbReference>
<feature type="compositionally biased region" description="Low complexity" evidence="1">
    <location>
        <begin position="803"/>
        <end position="816"/>
    </location>
</feature>
<dbReference type="InterPro" id="IPR043502">
    <property type="entry name" value="DNA/RNA_pol_sf"/>
</dbReference>
<dbReference type="GO" id="GO:0005524">
    <property type="term" value="F:ATP binding"/>
    <property type="evidence" value="ECO:0007669"/>
    <property type="project" value="InterPro"/>
</dbReference>
<protein>
    <recommendedName>
        <fullName evidence="2">AAA+ ATPase domain-containing protein</fullName>
    </recommendedName>
</protein>
<dbReference type="PRINTS" id="PR00988">
    <property type="entry name" value="URIDINKINASE"/>
</dbReference>
<feature type="domain" description="AAA+ ATPase" evidence="2">
    <location>
        <begin position="546"/>
        <end position="695"/>
    </location>
</feature>
<accession>A0AAQ3U6A5</accession>
<name>A0AAQ3U6A5_PASNO</name>
<dbReference type="InterPro" id="IPR041577">
    <property type="entry name" value="RT_RNaseH_2"/>
</dbReference>
<keyword evidence="4" id="KW-1185">Reference proteome</keyword>
<dbReference type="AlphaFoldDB" id="A0AAQ3U6A5"/>
<dbReference type="Pfam" id="PF17919">
    <property type="entry name" value="RT_RNaseH_2"/>
    <property type="match status" value="1"/>
</dbReference>
<gene>
    <name evidence="3" type="ORF">U9M48_031686</name>
</gene>
<dbReference type="Pfam" id="PF00485">
    <property type="entry name" value="PRK"/>
    <property type="match status" value="2"/>
</dbReference>
<dbReference type="InterPro" id="IPR006083">
    <property type="entry name" value="PRK/URK"/>
</dbReference>
<dbReference type="SUPFAM" id="SSF52540">
    <property type="entry name" value="P-loop containing nucleoside triphosphate hydrolases"/>
    <property type="match status" value="2"/>
</dbReference>
<organism evidence="3 4">
    <name type="scientific">Paspalum notatum var. saurae</name>
    <dbReference type="NCBI Taxonomy" id="547442"/>
    <lineage>
        <taxon>Eukaryota</taxon>
        <taxon>Viridiplantae</taxon>
        <taxon>Streptophyta</taxon>
        <taxon>Embryophyta</taxon>
        <taxon>Tracheophyta</taxon>
        <taxon>Spermatophyta</taxon>
        <taxon>Magnoliopsida</taxon>
        <taxon>Liliopsida</taxon>
        <taxon>Poales</taxon>
        <taxon>Poaceae</taxon>
        <taxon>PACMAD clade</taxon>
        <taxon>Panicoideae</taxon>
        <taxon>Andropogonodae</taxon>
        <taxon>Paspaleae</taxon>
        <taxon>Paspalinae</taxon>
        <taxon>Paspalum</taxon>
    </lineage>
</organism>
<dbReference type="Gene3D" id="3.10.20.370">
    <property type="match status" value="1"/>
</dbReference>
<dbReference type="CDD" id="cd09274">
    <property type="entry name" value="RNase_HI_RT_Ty3"/>
    <property type="match status" value="1"/>
</dbReference>
<dbReference type="PANTHER" id="PTHR10285">
    <property type="entry name" value="URIDINE KINASE"/>
    <property type="match status" value="1"/>
</dbReference>
<dbReference type="InterPro" id="IPR003593">
    <property type="entry name" value="AAA+_ATPase"/>
</dbReference>
<sequence>MVLKFNSGNQTQPVFLPRHSTSAGVAMDADLVQRCLEAGGREVLHHLSSSPSPSSASAAAAASSSSILQSLPLHVSFDRGYYLLVKAIQELRARKDGQVVTVGIGGPTGSGKTSLAEKVASVLGCVVIVSMEDYRTGADGDDGSSDVDAIDFGTLVCNLQDLVKGKDTMMPLVDFQEKRHAGWRQVKASSSGVVIVDGAYALHSTLRSLLDIRVAVVGGIHLSLLSKVQHDIGDSCSLDYLIDSIFPLFRKHIEPDLHHAQIRIDNSFVCSFREPYYKLKCKNESSDGKKFYSFEQNKAETENFIEMYLRPPFASEEMKIDDWIKVRQSGIRYYLSLGDQRIVDKYFIIRPKAEFEVGRTTLGGLLALGYSVVVSFKRTCASINRDQLLIAAETIDTLNETFLVLKGPSRKIVAEEASKLGIKGPWITKSYLEMISESKGVPRLNTPPPVFSTLLTESQEKKIAAPKPIRVSAENIRNLDELMQIWTRSPPKKLEQEYVLAKWQFIPDSYSKGNIQLAPLPDSYDLDRGLLLSVQAIQALLENKGYPVIVGIGGPSGSGKTSLAQKMANIIGCEVVSLESYYKPEQVRDYKYDDYNSLDIDLLTENIMEIRNSRKAEVPCFDFENFSRKGFKELQVSEESGVVIFEGVYTLHPAIRKLLDFWIAVVGGVHSHLIARIQRDKSRAGFSIFQTEIMTTVFPLFQRYIEPHLVHAHLKVQNDFDPVLSPESSLFVLKRTRCVRTARDVVFDEGRGWAWDKAVDDGSTPTYDDFTVEYIHFERARGVGSSSSPSMPTPVPEPPPTPVSRSPATTSAAPSSSPTPPQPATPRTSAPTVTYQDILKVLDASKVCSSVQNFTDVYLRLAGVPSNGQLTEGECIRVRICEGRFALLIREPIREGNFIIQPKVDFDISASTVSGLLKLGYQAVAYVEASAVIYQDGKILIEVDHLQGMTTPYLQIKGTNKDMVSSAGSALSLHGSYTTKSYLQIILESLPADDNVSVGIHNQQAARIQELVEFIQSQRISRGLQKWSQRKVGNMKLQLAMAKEILHHLEIARDSRIFELECDASGVGIGAVLSQERKPIAFFSEKLSDAKQKWSTYQQELYAVFRALKTWEHFRKQKHVDCMLARWAAYLERFNYLIVHKSGATNRGGSFNSDSSPMREMSSTDSVLDDMQSRIRKLERWNTINMVLLERCCDDVSVLMVSRSRRGEIASKGCITIENGERSTSTVRS</sequence>
<dbReference type="Gene3D" id="2.40.320.10">
    <property type="entry name" value="Hypothetical Protein Pfu-838710-001"/>
    <property type="match status" value="1"/>
</dbReference>
<dbReference type="Proteomes" id="UP001341281">
    <property type="component" value="Chromosome 07"/>
</dbReference>